<protein>
    <submittedName>
        <fullName evidence="6">ABC transporter related</fullName>
    </submittedName>
</protein>
<dbReference type="GO" id="GO:0016887">
    <property type="term" value="F:ATP hydrolysis activity"/>
    <property type="evidence" value="ECO:0007669"/>
    <property type="project" value="InterPro"/>
</dbReference>
<dbReference type="GO" id="GO:0043190">
    <property type="term" value="C:ATP-binding cassette (ABC) transporter complex"/>
    <property type="evidence" value="ECO:0007669"/>
    <property type="project" value="TreeGrafter"/>
</dbReference>
<feature type="domain" description="ABC transporter" evidence="5">
    <location>
        <begin position="2"/>
        <end position="231"/>
    </location>
</feature>
<dbReference type="OrthoDB" id="9784332at2"/>
<keyword evidence="7" id="KW-1185">Reference proteome</keyword>
<dbReference type="InterPro" id="IPR003439">
    <property type="entry name" value="ABC_transporter-like_ATP-bd"/>
</dbReference>
<dbReference type="HOGENOM" id="CLU_000604_1_2_0"/>
<keyword evidence="3" id="KW-0547">Nucleotide-binding</keyword>
<dbReference type="GO" id="GO:0005524">
    <property type="term" value="F:ATP binding"/>
    <property type="evidence" value="ECO:0007669"/>
    <property type="project" value="UniProtKB-KW"/>
</dbReference>
<dbReference type="CDD" id="cd03225">
    <property type="entry name" value="ABC_cobalt_CbiO_domain1"/>
    <property type="match status" value="1"/>
</dbReference>
<reference evidence="6 7" key="1">
    <citation type="submission" date="2007-08" db="EMBL/GenBank/DDBJ databases">
        <title>Complete sequence of Thermotoga lettingae TMO.</title>
        <authorList>
            <consortium name="US DOE Joint Genome Institute"/>
            <person name="Copeland A."/>
            <person name="Lucas S."/>
            <person name="Lapidus A."/>
            <person name="Barry K."/>
            <person name="Glavina del Rio T."/>
            <person name="Dalin E."/>
            <person name="Tice H."/>
            <person name="Pitluck S."/>
            <person name="Foster B."/>
            <person name="Bruce D."/>
            <person name="Schmutz J."/>
            <person name="Larimer F."/>
            <person name="Land M."/>
            <person name="Hauser L."/>
            <person name="Kyrpides N."/>
            <person name="Mikhailova N."/>
            <person name="Nelson K."/>
            <person name="Gogarten J.P."/>
            <person name="Noll K."/>
            <person name="Richardson P."/>
        </authorList>
    </citation>
    <scope>NUCLEOTIDE SEQUENCE [LARGE SCALE GENOMIC DNA]</scope>
    <source>
        <strain evidence="7">ATCC BAA-301 / DSM 14385 / NBRC 107922 / TMO</strain>
    </source>
</reference>
<dbReference type="RefSeq" id="WP_012003447.1">
    <property type="nucleotide sequence ID" value="NC_009828.1"/>
</dbReference>
<name>A8F737_PSELT</name>
<evidence type="ECO:0000256" key="4">
    <source>
        <dbReference type="ARBA" id="ARBA00022840"/>
    </source>
</evidence>
<dbReference type="Pfam" id="PF00005">
    <property type="entry name" value="ABC_tran"/>
    <property type="match status" value="1"/>
</dbReference>
<dbReference type="Proteomes" id="UP000002016">
    <property type="component" value="Chromosome"/>
</dbReference>
<dbReference type="InterPro" id="IPR050095">
    <property type="entry name" value="ECF_ABC_transporter_ATP-bd"/>
</dbReference>
<dbReference type="AlphaFoldDB" id="A8F737"/>
<dbReference type="GO" id="GO:0042626">
    <property type="term" value="F:ATPase-coupled transmembrane transporter activity"/>
    <property type="evidence" value="ECO:0007669"/>
    <property type="project" value="TreeGrafter"/>
</dbReference>
<reference evidence="6 7" key="2">
    <citation type="journal article" date="2009" name="Proc. Natl. Acad. Sci. U.S.A.">
        <title>On the chimeric nature, thermophilic origin, and phylogenetic placement of the Thermotogales.</title>
        <authorList>
            <person name="Zhaxybayeva O."/>
            <person name="Swithers K.S."/>
            <person name="Lapierre P."/>
            <person name="Fournier G.P."/>
            <person name="Bickhart D.M."/>
            <person name="DeBoy R.T."/>
            <person name="Nelson K.E."/>
            <person name="Nesbo C.L."/>
            <person name="Doolittle W.F."/>
            <person name="Gogarten J.P."/>
            <person name="Noll K.M."/>
        </authorList>
    </citation>
    <scope>NUCLEOTIDE SEQUENCE [LARGE SCALE GENOMIC DNA]</scope>
    <source>
        <strain evidence="7">ATCC BAA-301 / DSM 14385 / NBRC 107922 / TMO</strain>
    </source>
</reference>
<evidence type="ECO:0000256" key="1">
    <source>
        <dbReference type="ARBA" id="ARBA00005417"/>
    </source>
</evidence>
<dbReference type="PANTHER" id="PTHR43553">
    <property type="entry name" value="HEAVY METAL TRANSPORTER"/>
    <property type="match status" value="1"/>
</dbReference>
<organism evidence="6 7">
    <name type="scientific">Pseudothermotoga lettingae (strain ATCC BAA-301 / DSM 14385 / NBRC 107922 / TMO)</name>
    <name type="common">Thermotoga lettingae</name>
    <dbReference type="NCBI Taxonomy" id="416591"/>
    <lineage>
        <taxon>Bacteria</taxon>
        <taxon>Thermotogati</taxon>
        <taxon>Thermotogota</taxon>
        <taxon>Thermotogae</taxon>
        <taxon>Thermotogales</taxon>
        <taxon>Thermotogaceae</taxon>
        <taxon>Pseudothermotoga</taxon>
    </lineage>
</organism>
<dbReference type="SMART" id="SM00382">
    <property type="entry name" value="AAA"/>
    <property type="match status" value="1"/>
</dbReference>
<dbReference type="KEGG" id="tle:Tlet_1415"/>
<evidence type="ECO:0000259" key="5">
    <source>
        <dbReference type="PROSITE" id="PS50893"/>
    </source>
</evidence>
<dbReference type="InterPro" id="IPR015856">
    <property type="entry name" value="ABC_transpr_CbiO/EcfA_su"/>
</dbReference>
<dbReference type="InterPro" id="IPR003593">
    <property type="entry name" value="AAA+_ATPase"/>
</dbReference>
<dbReference type="SUPFAM" id="SSF52540">
    <property type="entry name" value="P-loop containing nucleoside triphosphate hydrolases"/>
    <property type="match status" value="1"/>
</dbReference>
<dbReference type="InterPro" id="IPR027417">
    <property type="entry name" value="P-loop_NTPase"/>
</dbReference>
<comment type="similarity">
    <text evidence="1">Belongs to the ABC transporter superfamily.</text>
</comment>
<proteinExistence type="inferred from homology"/>
<evidence type="ECO:0000313" key="7">
    <source>
        <dbReference type="Proteomes" id="UP000002016"/>
    </source>
</evidence>
<evidence type="ECO:0000256" key="2">
    <source>
        <dbReference type="ARBA" id="ARBA00022448"/>
    </source>
</evidence>
<evidence type="ECO:0000256" key="3">
    <source>
        <dbReference type="ARBA" id="ARBA00022741"/>
    </source>
</evidence>
<accession>A8F737</accession>
<dbReference type="PROSITE" id="PS50893">
    <property type="entry name" value="ABC_TRANSPORTER_2"/>
    <property type="match status" value="1"/>
</dbReference>
<dbReference type="EMBL" id="CP000812">
    <property type="protein sequence ID" value="ABV33971.1"/>
    <property type="molecule type" value="Genomic_DNA"/>
</dbReference>
<sequence length="233" mass="26392">MLEIIDLTFYYGNIKALDRVTFKIKDGSFVLIVGANASGKTTLLKILCGLLPIQKGKIMFDKKELSQNDLRYLCGYVFHNPLNQIVGTTVEEDIAFGLENIGMERNRMIKEVEKTLKSFGLYELKEKDPATLSAGQLQKLATASVTVLKPKYLFLDEPTSMLDEQDSKQIKQCLKDLNDSGITILVSTHDLEQFLDTSNWIIHLNNGKIDFEGEIKEFLEKDFPDVERPGCFN</sequence>
<gene>
    <name evidence="6" type="ordered locus">Tlet_1415</name>
</gene>
<dbReference type="PANTHER" id="PTHR43553:SF24">
    <property type="entry name" value="ENERGY-COUPLING FACTOR TRANSPORTER ATP-BINDING PROTEIN ECFA1"/>
    <property type="match status" value="1"/>
</dbReference>
<keyword evidence="4" id="KW-0067">ATP-binding</keyword>
<dbReference type="STRING" id="416591.Tlet_1415"/>
<evidence type="ECO:0000313" key="6">
    <source>
        <dbReference type="EMBL" id="ABV33971.1"/>
    </source>
</evidence>
<keyword evidence="2" id="KW-0813">Transport</keyword>
<dbReference type="Gene3D" id="3.40.50.300">
    <property type="entry name" value="P-loop containing nucleotide triphosphate hydrolases"/>
    <property type="match status" value="1"/>
</dbReference>
<dbReference type="eggNOG" id="COG1122">
    <property type="taxonomic scope" value="Bacteria"/>
</dbReference>